<reference evidence="2 3" key="1">
    <citation type="submission" date="2024-01" db="EMBL/GenBank/DDBJ databases">
        <title>The diversity of rhizobia nodulating Mimosa spp. in eleven states of Brazil covering several biomes is determined by host plant, location, and edaphic factors.</title>
        <authorList>
            <person name="Rouws L."/>
            <person name="Barauna A."/>
            <person name="Beukes C."/>
            <person name="De Faria S.M."/>
            <person name="Gross E."/>
            <person name="Dos Reis Junior F.B."/>
            <person name="Simon M."/>
            <person name="Maluk M."/>
            <person name="Odee D.W."/>
            <person name="Kenicer G."/>
            <person name="Young J.P.W."/>
            <person name="Reis V.M."/>
            <person name="Zilli J."/>
            <person name="James E.K."/>
        </authorList>
    </citation>
    <scope>NUCLEOTIDE SEQUENCE [LARGE SCALE GENOMIC DNA]</scope>
    <source>
        <strain evidence="2 3">JPY167</strain>
    </source>
</reference>
<dbReference type="Proteomes" id="UP001489897">
    <property type="component" value="Unassembled WGS sequence"/>
</dbReference>
<feature type="compositionally biased region" description="Basic residues" evidence="1">
    <location>
        <begin position="55"/>
        <end position="76"/>
    </location>
</feature>
<name>A0ABU9RK63_9BURK</name>
<feature type="region of interest" description="Disordered" evidence="1">
    <location>
        <begin position="1"/>
        <end position="26"/>
    </location>
</feature>
<accession>A0ABU9RK63</accession>
<dbReference type="RefSeq" id="WP_342945801.1">
    <property type="nucleotide sequence ID" value="NZ_JAYMRV010000001.1"/>
</dbReference>
<comment type="caution">
    <text evidence="2">The sequence shown here is derived from an EMBL/GenBank/DDBJ whole genome shotgun (WGS) entry which is preliminary data.</text>
</comment>
<dbReference type="EMBL" id="JAYMRV010000001">
    <property type="protein sequence ID" value="MEM5420114.1"/>
    <property type="molecule type" value="Genomic_DNA"/>
</dbReference>
<gene>
    <name evidence="2" type="ORF">VSR73_03385</name>
</gene>
<feature type="region of interest" description="Disordered" evidence="1">
    <location>
        <begin position="49"/>
        <end position="76"/>
    </location>
</feature>
<feature type="compositionally biased region" description="Basic and acidic residues" evidence="1">
    <location>
        <begin position="1"/>
        <end position="10"/>
    </location>
</feature>
<keyword evidence="3" id="KW-1185">Reference proteome</keyword>
<sequence length="76" mass="8862">MRNEKVRDQEQPCLQKSAVNNQSMPNLSRYTRAVTKLFAHKTMIDASDRLDGQKSGRKCFPRNSYKKSATRRARFL</sequence>
<evidence type="ECO:0000313" key="2">
    <source>
        <dbReference type="EMBL" id="MEM5420114.1"/>
    </source>
</evidence>
<proteinExistence type="predicted"/>
<protein>
    <submittedName>
        <fullName evidence="2">Uncharacterized protein</fullName>
    </submittedName>
</protein>
<feature type="compositionally biased region" description="Polar residues" evidence="1">
    <location>
        <begin position="12"/>
        <end position="26"/>
    </location>
</feature>
<evidence type="ECO:0000313" key="3">
    <source>
        <dbReference type="Proteomes" id="UP001489897"/>
    </source>
</evidence>
<organism evidence="2 3">
    <name type="scientific">Paraburkholderia ferrariae</name>
    <dbReference type="NCBI Taxonomy" id="386056"/>
    <lineage>
        <taxon>Bacteria</taxon>
        <taxon>Pseudomonadati</taxon>
        <taxon>Pseudomonadota</taxon>
        <taxon>Betaproteobacteria</taxon>
        <taxon>Burkholderiales</taxon>
        <taxon>Burkholderiaceae</taxon>
        <taxon>Paraburkholderia</taxon>
    </lineage>
</organism>
<evidence type="ECO:0000256" key="1">
    <source>
        <dbReference type="SAM" id="MobiDB-lite"/>
    </source>
</evidence>